<dbReference type="EMBL" id="GL877405">
    <property type="protein sequence ID" value="ELA48361.1"/>
    <property type="molecule type" value="Genomic_DNA"/>
</dbReference>
<evidence type="ECO:0000313" key="9">
    <source>
        <dbReference type="EMBL" id="ELA48361.1"/>
    </source>
</evidence>
<keyword evidence="4" id="KW-0804">Transcription</keyword>
<dbReference type="GeneID" id="19878088"/>
<feature type="DNA-binding region" description="Fork-head" evidence="6">
    <location>
        <begin position="27"/>
        <end position="122"/>
    </location>
</feature>
<dbReference type="InParanoid" id="L2GXH2"/>
<dbReference type="InterPro" id="IPR036390">
    <property type="entry name" value="WH_DNA-bd_sf"/>
</dbReference>
<dbReference type="AlphaFoldDB" id="L2GXH2"/>
<name>L2GXH2_VAVCU</name>
<evidence type="ECO:0000256" key="6">
    <source>
        <dbReference type="PROSITE-ProRule" id="PRU00089"/>
    </source>
</evidence>
<protein>
    <recommendedName>
        <fullName evidence="8">Fork-head domain-containing protein</fullName>
    </recommendedName>
</protein>
<feature type="region of interest" description="Disordered" evidence="7">
    <location>
        <begin position="1"/>
        <end position="24"/>
    </location>
</feature>
<dbReference type="FunFam" id="1.10.10.10:FF:000135">
    <property type="entry name" value="forkhead box protein G1"/>
    <property type="match status" value="1"/>
</dbReference>
<dbReference type="Gene3D" id="1.10.10.10">
    <property type="entry name" value="Winged helix-like DNA-binding domain superfamily/Winged helix DNA-binding domain"/>
    <property type="match status" value="1"/>
</dbReference>
<dbReference type="PROSITE" id="PS00658">
    <property type="entry name" value="FORK_HEAD_2"/>
    <property type="match status" value="1"/>
</dbReference>
<evidence type="ECO:0000256" key="4">
    <source>
        <dbReference type="ARBA" id="ARBA00023163"/>
    </source>
</evidence>
<dbReference type="InterPro" id="IPR001766">
    <property type="entry name" value="Fork_head_dom"/>
</dbReference>
<accession>L2GXH2</accession>
<dbReference type="HOGENOM" id="CLU_103809_0_0_1"/>
<feature type="domain" description="Fork-head" evidence="8">
    <location>
        <begin position="27"/>
        <end position="122"/>
    </location>
</feature>
<evidence type="ECO:0000256" key="1">
    <source>
        <dbReference type="ARBA" id="ARBA00004123"/>
    </source>
</evidence>
<dbReference type="OrthoDB" id="5954824at2759"/>
<dbReference type="VEuPathDB" id="MicrosporidiaDB:VCUG_00197"/>
<proteinExistence type="predicted"/>
<dbReference type="Proteomes" id="UP000011081">
    <property type="component" value="Unassembled WGS sequence"/>
</dbReference>
<dbReference type="PANTHER" id="PTHR45881">
    <property type="entry name" value="CHECKPOINT SUPPRESSOR 1-LIKE, ISOFORM A-RELATED"/>
    <property type="match status" value="1"/>
</dbReference>
<evidence type="ECO:0000256" key="5">
    <source>
        <dbReference type="ARBA" id="ARBA00023242"/>
    </source>
</evidence>
<dbReference type="GO" id="GO:0000981">
    <property type="term" value="F:DNA-binding transcription factor activity, RNA polymerase II-specific"/>
    <property type="evidence" value="ECO:0007669"/>
    <property type="project" value="TreeGrafter"/>
</dbReference>
<dbReference type="PROSITE" id="PS50039">
    <property type="entry name" value="FORK_HEAD_3"/>
    <property type="match status" value="1"/>
</dbReference>
<dbReference type="OMA" id="YHFISTN"/>
<dbReference type="RefSeq" id="XP_008073218.1">
    <property type="nucleotide sequence ID" value="XM_008075027.1"/>
</dbReference>
<dbReference type="InterPro" id="IPR036388">
    <property type="entry name" value="WH-like_DNA-bd_sf"/>
</dbReference>
<dbReference type="GO" id="GO:0000978">
    <property type="term" value="F:RNA polymerase II cis-regulatory region sequence-specific DNA binding"/>
    <property type="evidence" value="ECO:0007669"/>
    <property type="project" value="TreeGrafter"/>
</dbReference>
<reference evidence="10" key="1">
    <citation type="submission" date="2011-03" db="EMBL/GenBank/DDBJ databases">
        <title>The genome sequence of Vavraia culicis strain floridensis.</title>
        <authorList>
            <consortium name="The Broad Institute Genome Sequencing Platform"/>
            <person name="Cuomo C."/>
            <person name="Becnel J."/>
            <person name="Sanscrainte N."/>
            <person name="Young S.K."/>
            <person name="Zeng Q."/>
            <person name="Gargeya S."/>
            <person name="Fitzgerald M."/>
            <person name="Haas B."/>
            <person name="Abouelleil A."/>
            <person name="Alvarado L."/>
            <person name="Arachchi H.M."/>
            <person name="Berlin A."/>
            <person name="Chapman S.B."/>
            <person name="Gearin G."/>
            <person name="Goldberg J."/>
            <person name="Griggs A."/>
            <person name="Gujja S."/>
            <person name="Hansen M."/>
            <person name="Heiman D."/>
            <person name="Howarth C."/>
            <person name="Larimer J."/>
            <person name="Lui A."/>
            <person name="MacDonald P.J.P."/>
            <person name="McCowen C."/>
            <person name="Montmayeur A."/>
            <person name="Murphy C."/>
            <person name="Neiman D."/>
            <person name="Pearson M."/>
            <person name="Priest M."/>
            <person name="Roberts A."/>
            <person name="Saif S."/>
            <person name="Shea T."/>
            <person name="Sisk P."/>
            <person name="Stolte C."/>
            <person name="Sykes S."/>
            <person name="Wortman J."/>
            <person name="Nusbaum C."/>
            <person name="Birren B."/>
        </authorList>
    </citation>
    <scope>NUCLEOTIDE SEQUENCE [LARGE SCALE GENOMIC DNA]</scope>
    <source>
        <strain evidence="10">floridensis</strain>
    </source>
</reference>
<sequence length="211" mass="24545">MYKKTRVAQNRMSTSKNIDTGKRTGRKKHISYAALISQALLNSANNRLTLKEIYHFISTNYPEYTMHKQGWQNSIRHNLSLNKAFYKEPKVKGTPGKGSYWSIDLKEAEAILDKSDRSIRTASRIRRGYGHTNNCLNRKRSPFLEDIRISDDKKKRAHKTIIFNGDLNPYNESLEAFFGLPNHRDNEEGEDGGRDRTDWQNYCGVNSYFKF</sequence>
<dbReference type="SUPFAM" id="SSF46785">
    <property type="entry name" value="Winged helix' DNA-binding domain"/>
    <property type="match status" value="1"/>
</dbReference>
<dbReference type="PRINTS" id="PR00053">
    <property type="entry name" value="FORKHEAD"/>
</dbReference>
<comment type="subcellular location">
    <subcellularLocation>
        <location evidence="1 6">Nucleus</location>
    </subcellularLocation>
</comment>
<dbReference type="PANTHER" id="PTHR45881:SF1">
    <property type="entry name" value="FORK HEAD PROTEIN HOMOLOG 2"/>
    <property type="match status" value="1"/>
</dbReference>
<evidence type="ECO:0000259" key="8">
    <source>
        <dbReference type="PROSITE" id="PS50039"/>
    </source>
</evidence>
<dbReference type="Pfam" id="PF00250">
    <property type="entry name" value="Forkhead"/>
    <property type="match status" value="1"/>
</dbReference>
<keyword evidence="3 6" id="KW-0238">DNA-binding</keyword>
<dbReference type="GO" id="GO:0005634">
    <property type="term" value="C:nucleus"/>
    <property type="evidence" value="ECO:0007669"/>
    <property type="project" value="UniProtKB-SubCell"/>
</dbReference>
<evidence type="ECO:0000256" key="7">
    <source>
        <dbReference type="SAM" id="MobiDB-lite"/>
    </source>
</evidence>
<gene>
    <name evidence="9" type="ORF">VCUG_00197</name>
</gene>
<evidence type="ECO:0000256" key="3">
    <source>
        <dbReference type="ARBA" id="ARBA00023125"/>
    </source>
</evidence>
<feature type="compositionally biased region" description="Polar residues" evidence="7">
    <location>
        <begin position="7"/>
        <end position="18"/>
    </location>
</feature>
<evidence type="ECO:0000313" key="10">
    <source>
        <dbReference type="Proteomes" id="UP000011081"/>
    </source>
</evidence>
<keyword evidence="5 6" id="KW-0539">Nucleus</keyword>
<keyword evidence="2" id="KW-0805">Transcription regulation</keyword>
<dbReference type="InterPro" id="IPR030456">
    <property type="entry name" value="TF_fork_head_CS_2"/>
</dbReference>
<organism evidence="9 10">
    <name type="scientific">Vavraia culicis (isolate floridensis)</name>
    <name type="common">Microsporidian parasite</name>
    <dbReference type="NCBI Taxonomy" id="948595"/>
    <lineage>
        <taxon>Eukaryota</taxon>
        <taxon>Fungi</taxon>
        <taxon>Fungi incertae sedis</taxon>
        <taxon>Microsporidia</taxon>
        <taxon>Pleistophoridae</taxon>
        <taxon>Vavraia</taxon>
    </lineage>
</organism>
<dbReference type="STRING" id="948595.L2GXH2"/>
<keyword evidence="10" id="KW-1185">Reference proteome</keyword>
<dbReference type="SMART" id="SM00339">
    <property type="entry name" value="FH"/>
    <property type="match status" value="1"/>
</dbReference>
<evidence type="ECO:0000256" key="2">
    <source>
        <dbReference type="ARBA" id="ARBA00023015"/>
    </source>
</evidence>
<dbReference type="CDD" id="cd00059">
    <property type="entry name" value="FH_FOX"/>
    <property type="match status" value="1"/>
</dbReference>